<gene>
    <name evidence="6" type="ORF">VHEMI00353</name>
</gene>
<evidence type="ECO:0000313" key="6">
    <source>
        <dbReference type="EMBL" id="CEJ80149.1"/>
    </source>
</evidence>
<dbReference type="InterPro" id="IPR020846">
    <property type="entry name" value="MFS_dom"/>
</dbReference>
<comment type="subcellular location">
    <subcellularLocation>
        <location evidence="1">Membrane</location>
        <topology evidence="1">Multi-pass membrane protein</topology>
    </subcellularLocation>
</comment>
<proteinExistence type="inferred from homology"/>
<evidence type="ECO:0000256" key="2">
    <source>
        <dbReference type="ARBA" id="ARBA00006727"/>
    </source>
</evidence>
<feature type="transmembrane region" description="Helical" evidence="4">
    <location>
        <begin position="365"/>
        <end position="386"/>
    </location>
</feature>
<dbReference type="Proteomes" id="UP000039046">
    <property type="component" value="Unassembled WGS sequence"/>
</dbReference>
<feature type="transmembrane region" description="Helical" evidence="4">
    <location>
        <begin position="298"/>
        <end position="320"/>
    </location>
</feature>
<dbReference type="PROSITE" id="PS50850">
    <property type="entry name" value="MFS"/>
    <property type="match status" value="1"/>
</dbReference>
<name>A0A0A1T4C2_9HYPO</name>
<sequence>MSTEDKQEVSPATSQLHLPPKDEEQDQHLDGWQGWLVVAAASCSLFVYMGVIYSWGIIQANIVENSSISLTSLTFVGSLATSCMCSLSIPVGKLVRRFGYRKTGIAGAIFLGLGEFLSSWVTDHLPALFITHGVLFGIGGGLTILPCSTAPLKWFKHRRGLATGVVFGAASLGAAVIGVVTHQLVAQVGVPWTFRILAFLLWAICLPAACMLKQPPGAKASIPKLQWFRWKEAKFLILFIGSSLGCFPLFVPSYFIPIFARALSTSSSFSIIALTIWNIASTIGRVGAGYVADSRLGALNTFIISLFLCGISALAIWPFATNLGLLIFFSIVNGIGCGSFFSLFTTVLGSVFGPENTMGILPIMWAGWFFGFFFGTPIAAQLYTAAGTNVNVTAYRPAAYYAGAMSVVGIAFILLLKMKRNKQVTSQA</sequence>
<feature type="transmembrane region" description="Helical" evidence="4">
    <location>
        <begin position="160"/>
        <end position="180"/>
    </location>
</feature>
<keyword evidence="4" id="KW-1133">Transmembrane helix</keyword>
<keyword evidence="7" id="KW-1185">Reference proteome</keyword>
<dbReference type="EMBL" id="CDHN01000001">
    <property type="protein sequence ID" value="CEJ80149.1"/>
    <property type="molecule type" value="Genomic_DNA"/>
</dbReference>
<dbReference type="GO" id="GO:0022857">
    <property type="term" value="F:transmembrane transporter activity"/>
    <property type="evidence" value="ECO:0007669"/>
    <property type="project" value="InterPro"/>
</dbReference>
<feature type="region of interest" description="Disordered" evidence="3">
    <location>
        <begin position="1"/>
        <end position="25"/>
    </location>
</feature>
<keyword evidence="4" id="KW-0472">Membrane</keyword>
<evidence type="ECO:0000313" key="7">
    <source>
        <dbReference type="Proteomes" id="UP000039046"/>
    </source>
</evidence>
<feature type="transmembrane region" description="Helical" evidence="4">
    <location>
        <begin position="326"/>
        <end position="353"/>
    </location>
</feature>
<dbReference type="HOGENOM" id="CLU_001265_1_2_1"/>
<reference evidence="6 7" key="1">
    <citation type="journal article" date="2015" name="Genome Announc.">
        <title>Draft Genome Sequence and Gene Annotation of the Entomopathogenic Fungus Verticillium hemipterigenum.</title>
        <authorList>
            <person name="Horn F."/>
            <person name="Habel A."/>
            <person name="Scharf D.H."/>
            <person name="Dworschak J."/>
            <person name="Brakhage A.A."/>
            <person name="Guthke R."/>
            <person name="Hertweck C."/>
            <person name="Linde J."/>
        </authorList>
    </citation>
    <scope>NUCLEOTIDE SEQUENCE [LARGE SCALE GENOMIC DNA]</scope>
</reference>
<dbReference type="InterPro" id="IPR050327">
    <property type="entry name" value="Proton-linked_MCT"/>
</dbReference>
<organism evidence="6 7">
    <name type="scientific">[Torrubiella] hemipterigena</name>
    <dbReference type="NCBI Taxonomy" id="1531966"/>
    <lineage>
        <taxon>Eukaryota</taxon>
        <taxon>Fungi</taxon>
        <taxon>Dikarya</taxon>
        <taxon>Ascomycota</taxon>
        <taxon>Pezizomycotina</taxon>
        <taxon>Sordariomycetes</taxon>
        <taxon>Hypocreomycetidae</taxon>
        <taxon>Hypocreales</taxon>
        <taxon>Clavicipitaceae</taxon>
        <taxon>Clavicipitaceae incertae sedis</taxon>
        <taxon>'Torrubiella' clade</taxon>
    </lineage>
</organism>
<feature type="transmembrane region" description="Helical" evidence="4">
    <location>
        <begin position="192"/>
        <end position="212"/>
    </location>
</feature>
<dbReference type="Pfam" id="PF07690">
    <property type="entry name" value="MFS_1"/>
    <property type="match status" value="1"/>
</dbReference>
<protein>
    <recommendedName>
        <fullName evidence="5">Major facilitator superfamily (MFS) profile domain-containing protein</fullName>
    </recommendedName>
</protein>
<feature type="transmembrane region" description="Helical" evidence="4">
    <location>
        <begin position="35"/>
        <end position="58"/>
    </location>
</feature>
<dbReference type="Gene3D" id="1.20.1250.20">
    <property type="entry name" value="MFS general substrate transporter like domains"/>
    <property type="match status" value="2"/>
</dbReference>
<feature type="transmembrane region" description="Helical" evidence="4">
    <location>
        <begin position="70"/>
        <end position="91"/>
    </location>
</feature>
<feature type="transmembrane region" description="Helical" evidence="4">
    <location>
        <begin position="398"/>
        <end position="416"/>
    </location>
</feature>
<feature type="transmembrane region" description="Helical" evidence="4">
    <location>
        <begin position="127"/>
        <end position="148"/>
    </location>
</feature>
<feature type="transmembrane region" description="Helical" evidence="4">
    <location>
        <begin position="233"/>
        <end position="256"/>
    </location>
</feature>
<feature type="transmembrane region" description="Helical" evidence="4">
    <location>
        <begin position="268"/>
        <end position="286"/>
    </location>
</feature>
<feature type="transmembrane region" description="Helical" evidence="4">
    <location>
        <begin position="103"/>
        <end position="121"/>
    </location>
</feature>
<dbReference type="SUPFAM" id="SSF103473">
    <property type="entry name" value="MFS general substrate transporter"/>
    <property type="match status" value="1"/>
</dbReference>
<dbReference type="OrthoDB" id="6499973at2759"/>
<dbReference type="PANTHER" id="PTHR11360:SF305">
    <property type="entry name" value="MAJOR FACILITATOR SUPERFAMILY (MFS) PROFILE DOMAIN-CONTAINING PROTEIN"/>
    <property type="match status" value="1"/>
</dbReference>
<evidence type="ECO:0000259" key="5">
    <source>
        <dbReference type="PROSITE" id="PS50850"/>
    </source>
</evidence>
<keyword evidence="4" id="KW-0812">Transmembrane</keyword>
<dbReference type="PANTHER" id="PTHR11360">
    <property type="entry name" value="MONOCARBOXYLATE TRANSPORTER"/>
    <property type="match status" value="1"/>
</dbReference>
<evidence type="ECO:0000256" key="3">
    <source>
        <dbReference type="SAM" id="MobiDB-lite"/>
    </source>
</evidence>
<dbReference type="AlphaFoldDB" id="A0A0A1T4C2"/>
<comment type="similarity">
    <text evidence="2">Belongs to the major facilitator superfamily. Monocarboxylate porter (TC 2.A.1.13) family.</text>
</comment>
<evidence type="ECO:0000256" key="4">
    <source>
        <dbReference type="SAM" id="Phobius"/>
    </source>
</evidence>
<accession>A0A0A1T4C2</accession>
<evidence type="ECO:0000256" key="1">
    <source>
        <dbReference type="ARBA" id="ARBA00004141"/>
    </source>
</evidence>
<dbReference type="GO" id="GO:0016020">
    <property type="term" value="C:membrane"/>
    <property type="evidence" value="ECO:0007669"/>
    <property type="project" value="UniProtKB-SubCell"/>
</dbReference>
<dbReference type="InterPro" id="IPR011701">
    <property type="entry name" value="MFS"/>
</dbReference>
<dbReference type="InterPro" id="IPR036259">
    <property type="entry name" value="MFS_trans_sf"/>
</dbReference>
<feature type="domain" description="Major facilitator superfamily (MFS) profile" evidence="5">
    <location>
        <begin position="234"/>
        <end position="428"/>
    </location>
</feature>